<evidence type="ECO:0000313" key="2">
    <source>
        <dbReference type="Proteomes" id="UP001141327"/>
    </source>
</evidence>
<sequence>MFHPSSSSPLGQPRYSNPAGRFSIPSPALRRSVSPEHLGGHVSGAIATALTIESVNLESPFWYFIEANRNEKTVQYLANKTELLSKREVRTLVLDCSDSRSVVARAPDSIVYATAATAISPRVMETIVRNFRIQTVLVAGHESCGGCALRATLDGLPKGAHPPHGVTDALVELGCSLPSSNPNTNALAFGRSFQEMLGPQGLVQSLYYRITDGAVLQAEAAAPAQGAPKRAGGHYFQLPPAGYSPIDPNGWDMRLGQDPRYVVFCLGCEYSPMELVQGSAALNRPNVIFEVVSPVFDTNLLATLHYCWGHALSATTNTAGCSFNHTATFIMCVSAEREQEGREVLAKLTADPVLVQYTQPHPAVGGTRGEVYFCVHQGGRIVKAQRVAVEIR</sequence>
<dbReference type="SUPFAM" id="SSF53056">
    <property type="entry name" value="beta-carbonic anhydrase, cab"/>
    <property type="match status" value="1"/>
</dbReference>
<name>A0ABQ8UFG6_9EUKA</name>
<dbReference type="EMBL" id="JAPMOS010000045">
    <property type="protein sequence ID" value="KAJ4457508.1"/>
    <property type="molecule type" value="Genomic_DNA"/>
</dbReference>
<proteinExistence type="predicted"/>
<evidence type="ECO:0000313" key="1">
    <source>
        <dbReference type="EMBL" id="KAJ4457508.1"/>
    </source>
</evidence>
<protein>
    <recommendedName>
        <fullName evidence="3">Carbonic anhydrase</fullName>
    </recommendedName>
</protein>
<dbReference type="Gene3D" id="3.40.1050.10">
    <property type="entry name" value="Carbonic anhydrase"/>
    <property type="match status" value="1"/>
</dbReference>
<accession>A0ABQ8UFG6</accession>
<gene>
    <name evidence="1" type="ORF">PAPYR_6985</name>
</gene>
<evidence type="ECO:0008006" key="3">
    <source>
        <dbReference type="Google" id="ProtNLM"/>
    </source>
</evidence>
<dbReference type="Proteomes" id="UP001141327">
    <property type="component" value="Unassembled WGS sequence"/>
</dbReference>
<reference evidence="1" key="1">
    <citation type="journal article" date="2022" name="bioRxiv">
        <title>Genomics of Preaxostyla Flagellates Illuminates Evolutionary Transitions and the Path Towards Mitochondrial Loss.</title>
        <authorList>
            <person name="Novak L.V.F."/>
            <person name="Treitli S.C."/>
            <person name="Pyrih J."/>
            <person name="Halakuc P."/>
            <person name="Pipaliya S.V."/>
            <person name="Vacek V."/>
            <person name="Brzon O."/>
            <person name="Soukal P."/>
            <person name="Eme L."/>
            <person name="Dacks J.B."/>
            <person name="Karnkowska A."/>
            <person name="Elias M."/>
            <person name="Hampl V."/>
        </authorList>
    </citation>
    <scope>NUCLEOTIDE SEQUENCE</scope>
    <source>
        <strain evidence="1">RCP-MX</strain>
    </source>
</reference>
<dbReference type="InterPro" id="IPR036874">
    <property type="entry name" value="Carbonic_anhydrase_sf"/>
</dbReference>
<keyword evidence="2" id="KW-1185">Reference proteome</keyword>
<comment type="caution">
    <text evidence="1">The sequence shown here is derived from an EMBL/GenBank/DDBJ whole genome shotgun (WGS) entry which is preliminary data.</text>
</comment>
<organism evidence="1 2">
    <name type="scientific">Paratrimastix pyriformis</name>
    <dbReference type="NCBI Taxonomy" id="342808"/>
    <lineage>
        <taxon>Eukaryota</taxon>
        <taxon>Metamonada</taxon>
        <taxon>Preaxostyla</taxon>
        <taxon>Paratrimastigidae</taxon>
        <taxon>Paratrimastix</taxon>
    </lineage>
</organism>